<dbReference type="EMBL" id="CALNXI010000897">
    <property type="protein sequence ID" value="CAH3145729.1"/>
    <property type="molecule type" value="Genomic_DNA"/>
</dbReference>
<comment type="caution">
    <text evidence="2">The sequence shown here is derived from an EMBL/GenBank/DDBJ whole genome shotgun (WGS) entry which is preliminary data.</text>
</comment>
<protein>
    <recommendedName>
        <fullName evidence="4">UPAR/Ly6 domain-containing protein</fullName>
    </recommendedName>
</protein>
<dbReference type="Proteomes" id="UP001159427">
    <property type="component" value="Unassembled WGS sequence"/>
</dbReference>
<gene>
    <name evidence="2" type="ORF">PEVE_00043570</name>
</gene>
<evidence type="ECO:0000313" key="3">
    <source>
        <dbReference type="Proteomes" id="UP001159427"/>
    </source>
</evidence>
<feature type="chain" id="PRO_5046334416" description="UPAR/Ly6 domain-containing protein" evidence="1">
    <location>
        <begin position="21"/>
        <end position="161"/>
    </location>
</feature>
<keyword evidence="3" id="KW-1185">Reference proteome</keyword>
<dbReference type="InterPro" id="IPR045860">
    <property type="entry name" value="Snake_toxin-like_sf"/>
</dbReference>
<organism evidence="2 3">
    <name type="scientific">Porites evermanni</name>
    <dbReference type="NCBI Taxonomy" id="104178"/>
    <lineage>
        <taxon>Eukaryota</taxon>
        <taxon>Metazoa</taxon>
        <taxon>Cnidaria</taxon>
        <taxon>Anthozoa</taxon>
        <taxon>Hexacorallia</taxon>
        <taxon>Scleractinia</taxon>
        <taxon>Fungiina</taxon>
        <taxon>Poritidae</taxon>
        <taxon>Porites</taxon>
    </lineage>
</organism>
<keyword evidence="1" id="KW-0732">Signal</keyword>
<sequence>MNFAFMVASLLLNTSILTDAIRCYQCIERSWNDCQQRQKENACNDPTLLGNSHCFSASGKYDNGTAILEVMARGCIDCSDKKKACDSLKLVLAYTVNSKPLGCDIDCCTGTLCNTRVPQPTNASRQQEPTVKTVKMSDGVTRHSLHVGLLMMVGYLSLVLL</sequence>
<name>A0ABN8PKD8_9CNID</name>
<evidence type="ECO:0008006" key="4">
    <source>
        <dbReference type="Google" id="ProtNLM"/>
    </source>
</evidence>
<accession>A0ABN8PKD8</accession>
<dbReference type="Gene3D" id="2.10.60.10">
    <property type="entry name" value="CD59"/>
    <property type="match status" value="1"/>
</dbReference>
<evidence type="ECO:0000313" key="2">
    <source>
        <dbReference type="EMBL" id="CAH3145729.1"/>
    </source>
</evidence>
<feature type="signal peptide" evidence="1">
    <location>
        <begin position="1"/>
        <end position="20"/>
    </location>
</feature>
<evidence type="ECO:0000256" key="1">
    <source>
        <dbReference type="SAM" id="SignalP"/>
    </source>
</evidence>
<proteinExistence type="predicted"/>
<reference evidence="2 3" key="1">
    <citation type="submission" date="2022-05" db="EMBL/GenBank/DDBJ databases">
        <authorList>
            <consortium name="Genoscope - CEA"/>
            <person name="William W."/>
        </authorList>
    </citation>
    <scope>NUCLEOTIDE SEQUENCE [LARGE SCALE GENOMIC DNA]</scope>
</reference>